<proteinExistence type="predicted"/>
<dbReference type="GO" id="GO:0003700">
    <property type="term" value="F:DNA-binding transcription factor activity"/>
    <property type="evidence" value="ECO:0007669"/>
    <property type="project" value="TreeGrafter"/>
</dbReference>
<feature type="domain" description="HTH cro/C1-type" evidence="2">
    <location>
        <begin position="98"/>
        <end position="153"/>
    </location>
</feature>
<dbReference type="GO" id="GO:0005829">
    <property type="term" value="C:cytosol"/>
    <property type="evidence" value="ECO:0007669"/>
    <property type="project" value="TreeGrafter"/>
</dbReference>
<keyword evidence="1" id="KW-0238">DNA-binding</keyword>
<dbReference type="SMART" id="SM00530">
    <property type="entry name" value="HTH_XRE"/>
    <property type="match status" value="2"/>
</dbReference>
<dbReference type="PANTHER" id="PTHR46797:SF1">
    <property type="entry name" value="METHYLPHOSPHONATE SYNTHASE"/>
    <property type="match status" value="1"/>
</dbReference>
<dbReference type="Pfam" id="PF13560">
    <property type="entry name" value="HTH_31"/>
    <property type="match status" value="1"/>
</dbReference>
<keyword evidence="4" id="KW-1185">Reference proteome</keyword>
<evidence type="ECO:0000313" key="3">
    <source>
        <dbReference type="EMBL" id="MBI6873413.1"/>
    </source>
</evidence>
<protein>
    <submittedName>
        <fullName evidence="3">Helix-turn-helix transcriptional regulator</fullName>
    </submittedName>
</protein>
<dbReference type="InterPro" id="IPR050807">
    <property type="entry name" value="TransReg_Diox_bact_type"/>
</dbReference>
<dbReference type="SUPFAM" id="SSF47413">
    <property type="entry name" value="lambda repressor-like DNA-binding domains"/>
    <property type="match status" value="2"/>
</dbReference>
<dbReference type="Proteomes" id="UP000622687">
    <property type="component" value="Unassembled WGS sequence"/>
</dbReference>
<evidence type="ECO:0000259" key="2">
    <source>
        <dbReference type="PROSITE" id="PS50943"/>
    </source>
</evidence>
<dbReference type="GO" id="GO:0003677">
    <property type="term" value="F:DNA binding"/>
    <property type="evidence" value="ECO:0007669"/>
    <property type="project" value="UniProtKB-KW"/>
</dbReference>
<dbReference type="Pfam" id="PF01381">
    <property type="entry name" value="HTH_3"/>
    <property type="match status" value="1"/>
</dbReference>
<dbReference type="AlphaFoldDB" id="A0A934HZ52"/>
<dbReference type="CDD" id="cd00093">
    <property type="entry name" value="HTH_XRE"/>
    <property type="match status" value="2"/>
</dbReference>
<dbReference type="InterPro" id="IPR010982">
    <property type="entry name" value="Lambda_DNA-bd_dom_sf"/>
</dbReference>
<organism evidence="3 4">
    <name type="scientific">Clostridium aciditolerans</name>
    <dbReference type="NCBI Taxonomy" id="339861"/>
    <lineage>
        <taxon>Bacteria</taxon>
        <taxon>Bacillati</taxon>
        <taxon>Bacillota</taxon>
        <taxon>Clostridia</taxon>
        <taxon>Eubacteriales</taxon>
        <taxon>Clostridiaceae</taxon>
        <taxon>Clostridium</taxon>
    </lineage>
</organism>
<evidence type="ECO:0000256" key="1">
    <source>
        <dbReference type="ARBA" id="ARBA00023125"/>
    </source>
</evidence>
<sequence>MAETAIGKYLKAAREAAGIKKWALAEKSGISHTEIHRIENGDRANPSIKNIKAICKALNIPVEEALKAGGYISAATDMDSYLEELFNESNPKTIAEKIRSLRKSKGLSISELANLSNLSPHKIESMESGDKLCDYNDFASITRVFGIPALRVLAETESAEDLVNSTKSSGDELLEGLSKSEELVKTLFRAKDAPKETMDKMAEFINIVLKQSGISDDNK</sequence>
<dbReference type="RefSeq" id="WP_211142833.1">
    <property type="nucleotide sequence ID" value="NZ_JAEEGB010000013.1"/>
</dbReference>
<dbReference type="PROSITE" id="PS50943">
    <property type="entry name" value="HTH_CROC1"/>
    <property type="match status" value="2"/>
</dbReference>
<comment type="caution">
    <text evidence="3">The sequence shown here is derived from an EMBL/GenBank/DDBJ whole genome shotgun (WGS) entry which is preliminary data.</text>
</comment>
<dbReference type="PANTHER" id="PTHR46797">
    <property type="entry name" value="HTH-TYPE TRANSCRIPTIONAL REGULATOR"/>
    <property type="match status" value="1"/>
</dbReference>
<reference evidence="3" key="1">
    <citation type="submission" date="2020-12" db="EMBL/GenBank/DDBJ databases">
        <title>Clostridium thailandense sp. nov., a novel acetogenic bacterium isolated from peat land soil in Thailand.</title>
        <authorList>
            <person name="Chaikitkaew S."/>
            <person name="Birkeland N.K."/>
        </authorList>
    </citation>
    <scope>NUCLEOTIDE SEQUENCE</scope>
    <source>
        <strain evidence="3">DSM 17425</strain>
    </source>
</reference>
<dbReference type="InterPro" id="IPR001387">
    <property type="entry name" value="Cro/C1-type_HTH"/>
</dbReference>
<dbReference type="Gene3D" id="1.10.260.40">
    <property type="entry name" value="lambda repressor-like DNA-binding domains"/>
    <property type="match status" value="2"/>
</dbReference>
<dbReference type="EMBL" id="JAEEGB010000013">
    <property type="protein sequence ID" value="MBI6873413.1"/>
    <property type="molecule type" value="Genomic_DNA"/>
</dbReference>
<accession>A0A934HZ52</accession>
<gene>
    <name evidence="3" type="ORF">I6U51_11945</name>
</gene>
<name>A0A934HZ52_9CLOT</name>
<evidence type="ECO:0000313" key="4">
    <source>
        <dbReference type="Proteomes" id="UP000622687"/>
    </source>
</evidence>
<feature type="domain" description="HTH cro/C1-type" evidence="2">
    <location>
        <begin position="10"/>
        <end position="65"/>
    </location>
</feature>